<accession>A0A7X8TKP2</accession>
<keyword evidence="2" id="KW-1185">Reference proteome</keyword>
<name>A0A7X8TKP2_9MICC</name>
<dbReference type="RefSeq" id="WP_168888047.1">
    <property type="nucleotide sequence ID" value="NZ_JABAHY010000011.1"/>
</dbReference>
<dbReference type="Proteomes" id="UP000523139">
    <property type="component" value="Unassembled WGS sequence"/>
</dbReference>
<dbReference type="EMBL" id="JABAHY010000011">
    <property type="protein sequence ID" value="NLS10566.1"/>
    <property type="molecule type" value="Genomic_DNA"/>
</dbReference>
<reference evidence="1 2" key="1">
    <citation type="submission" date="2020-04" db="EMBL/GenBank/DDBJ databases">
        <title>Nesterenkonia sp. nov., isolated from marine sediment.</title>
        <authorList>
            <person name="Zhang G."/>
        </authorList>
    </citation>
    <scope>NUCLEOTIDE SEQUENCE [LARGE SCALE GENOMIC DNA]</scope>
    <source>
        <strain evidence="1 2">MY13</strain>
    </source>
</reference>
<evidence type="ECO:0000313" key="2">
    <source>
        <dbReference type="Proteomes" id="UP000523139"/>
    </source>
</evidence>
<sequence length="65" mass="7056">MSYQLLEEWSTLGLGAALLPASRVSNATPRRVTDAGLDVEIFYEAVWDPASGLSAAISTIIERFQ</sequence>
<organism evidence="1 2">
    <name type="scientific">Nesterenkonia sedimenti</name>
    <dbReference type="NCBI Taxonomy" id="1463632"/>
    <lineage>
        <taxon>Bacteria</taxon>
        <taxon>Bacillati</taxon>
        <taxon>Actinomycetota</taxon>
        <taxon>Actinomycetes</taxon>
        <taxon>Micrococcales</taxon>
        <taxon>Micrococcaceae</taxon>
        <taxon>Nesterenkonia</taxon>
    </lineage>
</organism>
<evidence type="ECO:0008006" key="3">
    <source>
        <dbReference type="Google" id="ProtNLM"/>
    </source>
</evidence>
<comment type="caution">
    <text evidence="1">The sequence shown here is derived from an EMBL/GenBank/DDBJ whole genome shotgun (WGS) entry which is preliminary data.</text>
</comment>
<proteinExistence type="predicted"/>
<gene>
    <name evidence="1" type="ORF">HGQ17_11300</name>
</gene>
<dbReference type="AlphaFoldDB" id="A0A7X8TKP2"/>
<protein>
    <recommendedName>
        <fullName evidence="3">LysR substrate-binding domain-containing protein</fullName>
    </recommendedName>
</protein>
<evidence type="ECO:0000313" key="1">
    <source>
        <dbReference type="EMBL" id="NLS10566.1"/>
    </source>
</evidence>